<gene>
    <name evidence="2" type="ORF">L914_16250</name>
</gene>
<evidence type="ECO:0000256" key="1">
    <source>
        <dbReference type="SAM" id="Phobius"/>
    </source>
</evidence>
<protein>
    <submittedName>
        <fullName evidence="2">Uncharacterized protein</fullName>
    </submittedName>
</protein>
<dbReference type="Proteomes" id="UP000054532">
    <property type="component" value="Unassembled WGS sequence"/>
</dbReference>
<feature type="transmembrane region" description="Helical" evidence="1">
    <location>
        <begin position="40"/>
        <end position="58"/>
    </location>
</feature>
<dbReference type="EMBL" id="KI695170">
    <property type="protein sequence ID" value="ETM37174.1"/>
    <property type="molecule type" value="Genomic_DNA"/>
</dbReference>
<dbReference type="AlphaFoldDB" id="W2MNV7"/>
<keyword evidence="1" id="KW-0472">Membrane</keyword>
<sequence>EDDALHPSTQTTTQLKPAYLSTGAATSNFTAYSANDVPEILYYALVLILDMLHLTAYLHC</sequence>
<accession>W2MNV7</accession>
<keyword evidence="1" id="KW-1133">Transmembrane helix</keyword>
<proteinExistence type="predicted"/>
<organism evidence="2">
    <name type="scientific">Phytophthora nicotianae</name>
    <name type="common">Potato buckeye rot agent</name>
    <name type="synonym">Phytophthora parasitica</name>
    <dbReference type="NCBI Taxonomy" id="4792"/>
    <lineage>
        <taxon>Eukaryota</taxon>
        <taxon>Sar</taxon>
        <taxon>Stramenopiles</taxon>
        <taxon>Oomycota</taxon>
        <taxon>Peronosporomycetes</taxon>
        <taxon>Peronosporales</taxon>
        <taxon>Peronosporaceae</taxon>
        <taxon>Phytophthora</taxon>
    </lineage>
</organism>
<reference evidence="2" key="1">
    <citation type="submission" date="2013-11" db="EMBL/GenBank/DDBJ databases">
        <title>The Genome Sequence of Phytophthora parasitica IAC_01/95.</title>
        <authorList>
            <consortium name="The Broad Institute Genomics Platform"/>
            <person name="Russ C."/>
            <person name="Tyler B."/>
            <person name="Panabieres F."/>
            <person name="Shan W."/>
            <person name="Tripathy S."/>
            <person name="Grunwald N."/>
            <person name="Machado M."/>
            <person name="Johnson C.S."/>
            <person name="Arredondo F."/>
            <person name="Hong C."/>
            <person name="Coffey M."/>
            <person name="Young S.K."/>
            <person name="Zeng Q."/>
            <person name="Gargeya S."/>
            <person name="Fitzgerald M."/>
            <person name="Abouelleil A."/>
            <person name="Alvarado L."/>
            <person name="Chapman S.B."/>
            <person name="Gainer-Dewar J."/>
            <person name="Goldberg J."/>
            <person name="Griggs A."/>
            <person name="Gujja S."/>
            <person name="Hansen M."/>
            <person name="Howarth C."/>
            <person name="Imamovic A."/>
            <person name="Ireland A."/>
            <person name="Larimer J."/>
            <person name="McCowan C."/>
            <person name="Murphy C."/>
            <person name="Pearson M."/>
            <person name="Poon T.W."/>
            <person name="Priest M."/>
            <person name="Roberts A."/>
            <person name="Saif S."/>
            <person name="Shea T."/>
            <person name="Sykes S."/>
            <person name="Wortman J."/>
            <person name="Nusbaum C."/>
            <person name="Birren B."/>
        </authorList>
    </citation>
    <scope>NUCLEOTIDE SEQUENCE [LARGE SCALE GENOMIC DNA]</scope>
    <source>
        <strain evidence="2">IAC_01/95</strain>
    </source>
</reference>
<evidence type="ECO:0000313" key="2">
    <source>
        <dbReference type="EMBL" id="ETM37174.1"/>
    </source>
</evidence>
<feature type="non-terminal residue" evidence="2">
    <location>
        <position position="1"/>
    </location>
</feature>
<keyword evidence="1" id="KW-0812">Transmembrane</keyword>
<name>W2MNV7_PHYNI</name>